<reference evidence="3" key="1">
    <citation type="submission" date="2016-10" db="EMBL/GenBank/DDBJ databases">
        <authorList>
            <person name="Varghese N."/>
            <person name="Submissions S."/>
        </authorList>
    </citation>
    <scope>NUCLEOTIDE SEQUENCE [LARGE SCALE GENOMIC DNA]</scope>
    <source>
        <strain evidence="3">DSM 26424</strain>
    </source>
</reference>
<dbReference type="Proteomes" id="UP000199093">
    <property type="component" value="Unassembled WGS sequence"/>
</dbReference>
<dbReference type="AlphaFoldDB" id="A0A1G8MRE6"/>
<feature type="domain" description="Peptidase C14 caspase" evidence="1">
    <location>
        <begin position="4"/>
        <end position="182"/>
    </location>
</feature>
<dbReference type="InterPro" id="IPR029030">
    <property type="entry name" value="Caspase-like_dom_sf"/>
</dbReference>
<gene>
    <name evidence="2" type="ORF">SAMN04487993_1008228</name>
</gene>
<dbReference type="EMBL" id="FNEJ01000008">
    <property type="protein sequence ID" value="SDI70628.1"/>
    <property type="molecule type" value="Genomic_DNA"/>
</dbReference>
<dbReference type="OrthoDB" id="9149554at2"/>
<evidence type="ECO:0000313" key="3">
    <source>
        <dbReference type="Proteomes" id="UP000199093"/>
    </source>
</evidence>
<protein>
    <submittedName>
        <fullName evidence="2">Caspase domain-containing protein</fullName>
    </submittedName>
</protein>
<sequence>MTENIAILLGNRKYKNLNDLDCVGNDVAEMKKLISATGKFSNIYCYLDRPISEVKDDLKVLAKSHTQTGELFFYFSGHGVSDQDNFYMCFSDFNEVIPNRSGLSRDEAYDILREFNPKQAVIVIDACASGANLIKSGANFLEAAPKGKFNDFLQIGSCLNDQSSRAGEELSRFTDAFIESALIKESGVVYYSDIESGLRDAFKSLGGQTPHFVSQGTGLAEFCGDANSLSSLRAEFFLVDEKSEIVEPPEVDAVKVALAEIERIDAEIPEQKEAQAFIDGVFQAGFEDGANLDDLSGIFEQRIVKYDDYTHVDNYQAIYNLLQQRPGNDVFVEARRWEKNPKSRGSFIDQLTMPALFPDPIEYSYSLENLCELDSVHVGIYFEPKRKSLNRVFSEIVFIPRLTECLILTSNTIELRSGWDSFKPSTSRKEWKWSHHKWAADPSEVVFSEVQDPYDFLRSYVLRFSSSRS</sequence>
<evidence type="ECO:0000259" key="1">
    <source>
        <dbReference type="Pfam" id="PF00656"/>
    </source>
</evidence>
<organism evidence="2 3">
    <name type="scientific">Salipiger marinus</name>
    <dbReference type="NCBI Taxonomy" id="555512"/>
    <lineage>
        <taxon>Bacteria</taxon>
        <taxon>Pseudomonadati</taxon>
        <taxon>Pseudomonadota</taxon>
        <taxon>Alphaproteobacteria</taxon>
        <taxon>Rhodobacterales</taxon>
        <taxon>Roseobacteraceae</taxon>
        <taxon>Salipiger</taxon>
    </lineage>
</organism>
<keyword evidence="3" id="KW-1185">Reference proteome</keyword>
<dbReference type="GO" id="GO:0006508">
    <property type="term" value="P:proteolysis"/>
    <property type="evidence" value="ECO:0007669"/>
    <property type="project" value="InterPro"/>
</dbReference>
<dbReference type="Gene3D" id="3.40.50.1460">
    <property type="match status" value="1"/>
</dbReference>
<dbReference type="GO" id="GO:0004197">
    <property type="term" value="F:cysteine-type endopeptidase activity"/>
    <property type="evidence" value="ECO:0007669"/>
    <property type="project" value="InterPro"/>
</dbReference>
<evidence type="ECO:0000313" key="2">
    <source>
        <dbReference type="EMBL" id="SDI70628.1"/>
    </source>
</evidence>
<dbReference type="InterPro" id="IPR011600">
    <property type="entry name" value="Pept_C14_caspase"/>
</dbReference>
<accession>A0A1G8MRE6</accession>
<name>A0A1G8MRE6_9RHOB</name>
<dbReference type="Pfam" id="PF00656">
    <property type="entry name" value="Peptidase_C14"/>
    <property type="match status" value="1"/>
</dbReference>
<dbReference type="SUPFAM" id="SSF52129">
    <property type="entry name" value="Caspase-like"/>
    <property type="match status" value="1"/>
</dbReference>
<dbReference type="RefSeq" id="WP_089847027.1">
    <property type="nucleotide sequence ID" value="NZ_FNEJ01000008.1"/>
</dbReference>
<dbReference type="STRING" id="555512.SAMN04487993_1008228"/>
<proteinExistence type="predicted"/>